<sequence>MATLRPKRHQAFNRALLLMHDFEYAEYPAGSEWVLLTSAQLPSAEPGPTLLPITAADFSGGNAFVSKSLAEISAFVDANRGALRNIGVSWAQWAVIDQKGLETSTCVVCRYGSGLNEEEEEEDVEEGGWTSQFRACRMPYEEAYGMMANLEIGNMDFEAFVDERAGEQEDGAWRWGSFEPRDRGTNDMTAGEIKREKALQELRDGGYAD</sequence>
<evidence type="ECO:0000313" key="2">
    <source>
        <dbReference type="Proteomes" id="UP001218218"/>
    </source>
</evidence>
<gene>
    <name evidence="1" type="ORF">DFH08DRAFT_958838</name>
</gene>
<comment type="caution">
    <text evidence="1">The sequence shown here is derived from an EMBL/GenBank/DDBJ whole genome shotgun (WGS) entry which is preliminary data.</text>
</comment>
<accession>A0AAD7A5F7</accession>
<reference evidence="1" key="1">
    <citation type="submission" date="2023-03" db="EMBL/GenBank/DDBJ databases">
        <title>Massive genome expansion in bonnet fungi (Mycena s.s.) driven by repeated elements and novel gene families across ecological guilds.</title>
        <authorList>
            <consortium name="Lawrence Berkeley National Laboratory"/>
            <person name="Harder C.B."/>
            <person name="Miyauchi S."/>
            <person name="Viragh M."/>
            <person name="Kuo A."/>
            <person name="Thoen E."/>
            <person name="Andreopoulos B."/>
            <person name="Lu D."/>
            <person name="Skrede I."/>
            <person name="Drula E."/>
            <person name="Henrissat B."/>
            <person name="Morin E."/>
            <person name="Kohler A."/>
            <person name="Barry K."/>
            <person name="LaButti K."/>
            <person name="Morin E."/>
            <person name="Salamov A."/>
            <person name="Lipzen A."/>
            <person name="Mereny Z."/>
            <person name="Hegedus B."/>
            <person name="Baldrian P."/>
            <person name="Stursova M."/>
            <person name="Weitz H."/>
            <person name="Taylor A."/>
            <person name="Grigoriev I.V."/>
            <person name="Nagy L.G."/>
            <person name="Martin F."/>
            <person name="Kauserud H."/>
        </authorList>
    </citation>
    <scope>NUCLEOTIDE SEQUENCE</scope>
    <source>
        <strain evidence="1">CBHHK002</strain>
    </source>
</reference>
<protein>
    <submittedName>
        <fullName evidence="1">Uncharacterized protein</fullName>
    </submittedName>
</protein>
<organism evidence="1 2">
    <name type="scientific">Mycena albidolilacea</name>
    <dbReference type="NCBI Taxonomy" id="1033008"/>
    <lineage>
        <taxon>Eukaryota</taxon>
        <taxon>Fungi</taxon>
        <taxon>Dikarya</taxon>
        <taxon>Basidiomycota</taxon>
        <taxon>Agaricomycotina</taxon>
        <taxon>Agaricomycetes</taxon>
        <taxon>Agaricomycetidae</taxon>
        <taxon>Agaricales</taxon>
        <taxon>Marasmiineae</taxon>
        <taxon>Mycenaceae</taxon>
        <taxon>Mycena</taxon>
    </lineage>
</organism>
<keyword evidence="2" id="KW-1185">Reference proteome</keyword>
<dbReference type="EMBL" id="JARIHO010000015">
    <property type="protein sequence ID" value="KAJ7349899.1"/>
    <property type="molecule type" value="Genomic_DNA"/>
</dbReference>
<dbReference type="Proteomes" id="UP001218218">
    <property type="component" value="Unassembled WGS sequence"/>
</dbReference>
<proteinExistence type="predicted"/>
<evidence type="ECO:0000313" key="1">
    <source>
        <dbReference type="EMBL" id="KAJ7349899.1"/>
    </source>
</evidence>
<dbReference type="AlphaFoldDB" id="A0AAD7A5F7"/>
<name>A0AAD7A5F7_9AGAR</name>